<comment type="caution">
    <text evidence="3">The sequence shown here is derived from an EMBL/GenBank/DDBJ whole genome shotgun (WGS) entry which is preliminary data.</text>
</comment>
<dbReference type="InterPro" id="IPR002123">
    <property type="entry name" value="Plipid/glycerol_acylTrfase"/>
</dbReference>
<sequence>MGAGALIALGVRAAARVDTDGIEEFGDLAKGPLTVIDHRSFLDPLVVVTRCRRHGVRPYTFARQDFFDRPVNRTVLRLLRAIPALRGRSALDGPRRAERLLDHGQVVAIDAEGRIVRDHERSDGVGELRGGAAWLACRAFGTVVLTVTGTDDAWPVGRTLPRWRPLNRPTVTVRARRRGHQCREDHRGRASGLRDRGGGGTAHQDRPGGGGGDRHALPALPEPAVARRGGVRADLQHRDRTAARPADVDRRAPGILLEVAHRIAVIARRERGLVTSLASLGEKTADLLARSAPSFDEFVVRGQAVGNLRADISGADVPNLPALFASSTAVLNVDAQARRRYLRLMLDALRPQRA</sequence>
<protein>
    <recommendedName>
        <fullName evidence="2">Phospholipid/glycerol acyltransferase domain-containing protein</fullName>
    </recommendedName>
</protein>
<feature type="compositionally biased region" description="Basic and acidic residues" evidence="1">
    <location>
        <begin position="181"/>
        <end position="197"/>
    </location>
</feature>
<dbReference type="Pfam" id="PF01553">
    <property type="entry name" value="Acyltransferase"/>
    <property type="match status" value="1"/>
</dbReference>
<keyword evidence="4" id="KW-1185">Reference proteome</keyword>
<gene>
    <name evidence="3" type="ORF">GCM10011578_035900</name>
</gene>
<organism evidence="3 4">
    <name type="scientific">Streptomyces fuscichromogenes</name>
    <dbReference type="NCBI Taxonomy" id="1324013"/>
    <lineage>
        <taxon>Bacteria</taxon>
        <taxon>Bacillati</taxon>
        <taxon>Actinomycetota</taxon>
        <taxon>Actinomycetes</taxon>
        <taxon>Kitasatosporales</taxon>
        <taxon>Streptomycetaceae</taxon>
        <taxon>Streptomyces</taxon>
    </lineage>
</organism>
<proteinExistence type="predicted"/>
<dbReference type="Proteomes" id="UP000653411">
    <property type="component" value="Unassembled WGS sequence"/>
</dbReference>
<name>A0A917XCQ3_9ACTN</name>
<dbReference type="CDD" id="cd07989">
    <property type="entry name" value="LPLAT_AGPAT-like"/>
    <property type="match status" value="1"/>
</dbReference>
<evidence type="ECO:0000256" key="1">
    <source>
        <dbReference type="SAM" id="MobiDB-lite"/>
    </source>
</evidence>
<reference evidence="3" key="2">
    <citation type="submission" date="2020-09" db="EMBL/GenBank/DDBJ databases">
        <authorList>
            <person name="Sun Q."/>
            <person name="Zhou Y."/>
        </authorList>
    </citation>
    <scope>NUCLEOTIDE SEQUENCE</scope>
    <source>
        <strain evidence="3">CGMCC 4.7110</strain>
    </source>
</reference>
<dbReference type="PROSITE" id="PS50096">
    <property type="entry name" value="IQ"/>
    <property type="match status" value="1"/>
</dbReference>
<feature type="domain" description="Phospholipid/glycerol acyltransferase" evidence="2">
    <location>
        <begin position="32"/>
        <end position="151"/>
    </location>
</feature>
<evidence type="ECO:0000313" key="4">
    <source>
        <dbReference type="Proteomes" id="UP000653411"/>
    </source>
</evidence>
<evidence type="ECO:0000259" key="2">
    <source>
        <dbReference type="SMART" id="SM00563"/>
    </source>
</evidence>
<feature type="region of interest" description="Disordered" evidence="1">
    <location>
        <begin position="174"/>
        <end position="233"/>
    </location>
</feature>
<dbReference type="EMBL" id="BMML01000007">
    <property type="protein sequence ID" value="GGN10277.1"/>
    <property type="molecule type" value="Genomic_DNA"/>
</dbReference>
<dbReference type="SMART" id="SM00563">
    <property type="entry name" value="PlsC"/>
    <property type="match status" value="1"/>
</dbReference>
<accession>A0A917XCQ3</accession>
<dbReference type="GO" id="GO:0016746">
    <property type="term" value="F:acyltransferase activity"/>
    <property type="evidence" value="ECO:0007669"/>
    <property type="project" value="InterPro"/>
</dbReference>
<dbReference type="InterPro" id="IPR036271">
    <property type="entry name" value="Tet_transcr_reg_TetR-rel_C_sf"/>
</dbReference>
<dbReference type="AlphaFoldDB" id="A0A917XCQ3"/>
<dbReference type="Gene3D" id="1.10.357.10">
    <property type="entry name" value="Tetracycline Repressor, domain 2"/>
    <property type="match status" value="1"/>
</dbReference>
<reference evidence="3" key="1">
    <citation type="journal article" date="2014" name="Int. J. Syst. Evol. Microbiol.">
        <title>Complete genome sequence of Corynebacterium casei LMG S-19264T (=DSM 44701T), isolated from a smear-ripened cheese.</title>
        <authorList>
            <consortium name="US DOE Joint Genome Institute (JGI-PGF)"/>
            <person name="Walter F."/>
            <person name="Albersmeier A."/>
            <person name="Kalinowski J."/>
            <person name="Ruckert C."/>
        </authorList>
    </citation>
    <scope>NUCLEOTIDE SEQUENCE</scope>
    <source>
        <strain evidence="3">CGMCC 4.7110</strain>
    </source>
</reference>
<dbReference type="SUPFAM" id="SSF48498">
    <property type="entry name" value="Tetracyclin repressor-like, C-terminal domain"/>
    <property type="match status" value="1"/>
</dbReference>
<evidence type="ECO:0000313" key="3">
    <source>
        <dbReference type="EMBL" id="GGN10277.1"/>
    </source>
</evidence>
<dbReference type="SUPFAM" id="SSF69593">
    <property type="entry name" value="Glycerol-3-phosphate (1)-acyltransferase"/>
    <property type="match status" value="1"/>
</dbReference>